<name>A0ABD5NV66_9EURY</name>
<feature type="domain" description="Adenine deaminase C-terminal" evidence="6">
    <location>
        <begin position="402"/>
        <end position="566"/>
    </location>
</feature>
<gene>
    <name evidence="7" type="ORF">ACFOZ7_02705</name>
</gene>
<evidence type="ECO:0000256" key="4">
    <source>
        <dbReference type="ARBA" id="ARBA00047720"/>
    </source>
</evidence>
<dbReference type="Proteomes" id="UP001595821">
    <property type="component" value="Unassembled WGS sequence"/>
</dbReference>
<reference evidence="7 8" key="1">
    <citation type="journal article" date="2014" name="Int. J. Syst. Evol. Microbiol.">
        <title>Complete genome sequence of Corynebacterium casei LMG S-19264T (=DSM 44701T), isolated from a smear-ripened cheese.</title>
        <authorList>
            <consortium name="US DOE Joint Genome Institute (JGI-PGF)"/>
            <person name="Walter F."/>
            <person name="Albersmeier A."/>
            <person name="Kalinowski J."/>
            <person name="Ruckert C."/>
        </authorList>
    </citation>
    <scope>NUCLEOTIDE SEQUENCE [LARGE SCALE GENOMIC DNA]</scope>
    <source>
        <strain evidence="7 8">IBRC-M 10912</strain>
    </source>
</reference>
<comment type="caution">
    <text evidence="7">The sequence shown here is derived from an EMBL/GenBank/DDBJ whole genome shotgun (WGS) entry which is preliminary data.</text>
</comment>
<dbReference type="Gene3D" id="2.30.40.10">
    <property type="entry name" value="Urease, subunit C, domain 1"/>
    <property type="match status" value="1"/>
</dbReference>
<proteinExistence type="inferred from homology"/>
<organism evidence="7 8">
    <name type="scientific">Natribaculum luteum</name>
    <dbReference type="NCBI Taxonomy" id="1586232"/>
    <lineage>
        <taxon>Archaea</taxon>
        <taxon>Methanobacteriati</taxon>
        <taxon>Methanobacteriota</taxon>
        <taxon>Stenosarchaea group</taxon>
        <taxon>Halobacteria</taxon>
        <taxon>Halobacteriales</taxon>
        <taxon>Natrialbaceae</taxon>
        <taxon>Natribaculum</taxon>
    </lineage>
</organism>
<evidence type="ECO:0000259" key="5">
    <source>
        <dbReference type="Pfam" id="PF01979"/>
    </source>
</evidence>
<evidence type="ECO:0000256" key="2">
    <source>
        <dbReference type="ARBA" id="ARBA00012782"/>
    </source>
</evidence>
<dbReference type="SUPFAM" id="SSF51556">
    <property type="entry name" value="Metallo-dependent hydrolases"/>
    <property type="match status" value="1"/>
</dbReference>
<comment type="similarity">
    <text evidence="1">Belongs to the metallo-dependent hydrolases superfamily. Adenine deaminase family.</text>
</comment>
<dbReference type="SUPFAM" id="SSF51338">
    <property type="entry name" value="Composite domain of metallo-dependent hydrolases"/>
    <property type="match status" value="1"/>
</dbReference>
<dbReference type="InterPro" id="IPR032466">
    <property type="entry name" value="Metal_Hydrolase"/>
</dbReference>
<evidence type="ECO:0000313" key="7">
    <source>
        <dbReference type="EMBL" id="MFC4245922.1"/>
    </source>
</evidence>
<feature type="domain" description="Amidohydrolase-related" evidence="5">
    <location>
        <begin position="67"/>
        <end position="350"/>
    </location>
</feature>
<keyword evidence="3" id="KW-0378">Hydrolase</keyword>
<sequence>MNDLQPVALGDAPADLVVEGGRVYCSNRRTFLERDVAIVGERIAAILEDGSDVVGPETTVISATDGVVVPGLIDAHTHADIHAVVERTTPHLLATGTTSVVTEASALGGLFGAAGVEAFLEATADLPLSAFLTIPPQSLVDTFEPRRADDAELEALASLLDHDRVVGVGEIDWIHVVGRDSPVEALYERARAADVSIVGHGAGCRGDSLRAFATVVDNDHEAISPEEVVERAEHGVHVVGRCGSIRDDLEAVLEALDDEDVDPTSVSLSTDGVWPPDLVDGFGMAEVLRRTIAAGVDPEIAIDMATRHPAEHFGLAGRGVVAPGAYADMVVVDDLESMAVETVLVEGSVVVANGSPQVEPQASYPDFVSDSIAVPTDRDWFTSSVETAPDGSVRAMAVGRGLLTTETTVEPDVDDGRYVPAPDDGVLTATLLDRDPSTDDRGFTGFLTDFGLEAGAVATTNTWELPGLVTVAADPDDASLAVEHVASLGGGWAIVRDGEVVADLPMPIAGAAADEPIPAVAAGFETLEATLSELGVDVDRPLLTVQTLSFPGVPTLKLSFSGYADLLDRSIVGLEVDAASDA</sequence>
<dbReference type="RefSeq" id="WP_246968295.1">
    <property type="nucleotide sequence ID" value="NZ_CP095397.1"/>
</dbReference>
<dbReference type="EMBL" id="JBHSDJ010000003">
    <property type="protein sequence ID" value="MFC4245922.1"/>
    <property type="molecule type" value="Genomic_DNA"/>
</dbReference>
<comment type="catalytic activity">
    <reaction evidence="4">
        <text>adenine + H2O + H(+) = hypoxanthine + NH4(+)</text>
        <dbReference type="Rhea" id="RHEA:23688"/>
        <dbReference type="ChEBI" id="CHEBI:15377"/>
        <dbReference type="ChEBI" id="CHEBI:15378"/>
        <dbReference type="ChEBI" id="CHEBI:16708"/>
        <dbReference type="ChEBI" id="CHEBI:17368"/>
        <dbReference type="ChEBI" id="CHEBI:28938"/>
        <dbReference type="EC" id="3.5.4.2"/>
    </reaction>
</comment>
<dbReference type="Pfam" id="PF01979">
    <property type="entry name" value="Amidohydro_1"/>
    <property type="match status" value="1"/>
</dbReference>
<evidence type="ECO:0000256" key="3">
    <source>
        <dbReference type="ARBA" id="ARBA00022801"/>
    </source>
</evidence>
<dbReference type="InterPro" id="IPR026912">
    <property type="entry name" value="Adenine_deam_C"/>
</dbReference>
<dbReference type="InterPro" id="IPR006680">
    <property type="entry name" value="Amidohydro-rel"/>
</dbReference>
<accession>A0ABD5NV66</accession>
<dbReference type="InterPro" id="IPR011059">
    <property type="entry name" value="Metal-dep_hydrolase_composite"/>
</dbReference>
<dbReference type="GeneID" id="71855118"/>
<evidence type="ECO:0000259" key="6">
    <source>
        <dbReference type="Pfam" id="PF13382"/>
    </source>
</evidence>
<dbReference type="Pfam" id="PF13382">
    <property type="entry name" value="Adenine_deam_C"/>
    <property type="match status" value="1"/>
</dbReference>
<dbReference type="AlphaFoldDB" id="A0ABD5NV66"/>
<protein>
    <recommendedName>
        <fullName evidence="2">adenine deaminase</fullName>
        <ecNumber evidence="2">3.5.4.2</ecNumber>
    </recommendedName>
</protein>
<dbReference type="GO" id="GO:0000034">
    <property type="term" value="F:adenine deaminase activity"/>
    <property type="evidence" value="ECO:0007669"/>
    <property type="project" value="UniProtKB-EC"/>
</dbReference>
<dbReference type="PANTHER" id="PTHR11113">
    <property type="entry name" value="N-ACETYLGLUCOSAMINE-6-PHOSPHATE DEACETYLASE"/>
    <property type="match status" value="1"/>
</dbReference>
<dbReference type="EC" id="3.5.4.2" evidence="2"/>
<evidence type="ECO:0000256" key="1">
    <source>
        <dbReference type="ARBA" id="ARBA00006773"/>
    </source>
</evidence>
<evidence type="ECO:0000313" key="8">
    <source>
        <dbReference type="Proteomes" id="UP001595821"/>
    </source>
</evidence>
<dbReference type="Gene3D" id="3.20.20.140">
    <property type="entry name" value="Metal-dependent hydrolases"/>
    <property type="match status" value="1"/>
</dbReference>
<dbReference type="PANTHER" id="PTHR11113:SF2">
    <property type="entry name" value="ADENINE DEAMINASE"/>
    <property type="match status" value="1"/>
</dbReference>